<sequence length="575" mass="65570">MKPVYLLTIWCSLLTTLSVGQDVNFGTEDRKSLLRQVSLENPNSDASPIFAYEGLSVKDTWLQSLLTSTLTKETGDFSLVKLVRTLYFAQSHSQQVISAQMEDRLLQQLADLHYWQEYDEGLYCYWSENHLIMWMSSAYLMRQLKGWQMDPALDDRLHHYLDLKIKYGFYEFFSTTYLPYTLSGLLNLVDFAEDEAIRMKAEKAASILMKTWLMVVNDQGSFFPAAGRNYLSKYKGTSYHPLTYALTGLGRQPTGPSHITGFLATTSMSLEEAASTWRNELDVSYSFGHSMSDSSIHKGLNRQDRTFFQWSAGGYFHPSVANDTTYTVDFYNLEKSKHFSVFKNIPNFPDSWANGFAKIGASFSRGSAISEATIDIFKNQGVVLTSIDNYYGGYAGYQQRPWAATVDDISVWTQAGEISSQWNKYSSLMQNTHLPSITQKGHVALITYNPNKEIKVADGIKQIDTDVALHWPAERFDETTSHGLWVIGRKGSSYIAVLRDADTVKDGILYSGADRGRQMWAVVVGNEKMHQSFSRFQEVVKAATYKEEYIWSFYEWNFVYKTNIDIDGVTISKRW</sequence>
<organism evidence="1 2">
    <name type="scientific">Pseudobacteriovorax antillogorgiicola</name>
    <dbReference type="NCBI Taxonomy" id="1513793"/>
    <lineage>
        <taxon>Bacteria</taxon>
        <taxon>Pseudomonadati</taxon>
        <taxon>Bdellovibrionota</taxon>
        <taxon>Oligoflexia</taxon>
        <taxon>Oligoflexales</taxon>
        <taxon>Pseudobacteriovoracaceae</taxon>
        <taxon>Pseudobacteriovorax</taxon>
    </lineage>
</organism>
<accession>A0A1Y6BPF4</accession>
<evidence type="ECO:0008006" key="3">
    <source>
        <dbReference type="Google" id="ProtNLM"/>
    </source>
</evidence>
<keyword evidence="2" id="KW-1185">Reference proteome</keyword>
<protein>
    <recommendedName>
        <fullName evidence="3">Heparinase II/III-like protein</fullName>
    </recommendedName>
</protein>
<dbReference type="AlphaFoldDB" id="A0A1Y6BPF4"/>
<evidence type="ECO:0000313" key="1">
    <source>
        <dbReference type="EMBL" id="SMF18272.1"/>
    </source>
</evidence>
<dbReference type="Proteomes" id="UP000192907">
    <property type="component" value="Unassembled WGS sequence"/>
</dbReference>
<dbReference type="OrthoDB" id="1029638at2"/>
<evidence type="ECO:0000313" key="2">
    <source>
        <dbReference type="Proteomes" id="UP000192907"/>
    </source>
</evidence>
<dbReference type="RefSeq" id="WP_132317813.1">
    <property type="nucleotide sequence ID" value="NZ_FWZT01000006.1"/>
</dbReference>
<reference evidence="2" key="1">
    <citation type="submission" date="2017-04" db="EMBL/GenBank/DDBJ databases">
        <authorList>
            <person name="Varghese N."/>
            <person name="Submissions S."/>
        </authorList>
    </citation>
    <scope>NUCLEOTIDE SEQUENCE [LARGE SCALE GENOMIC DNA]</scope>
    <source>
        <strain evidence="2">RKEM611</strain>
    </source>
</reference>
<dbReference type="EMBL" id="FWZT01000006">
    <property type="protein sequence ID" value="SMF18272.1"/>
    <property type="molecule type" value="Genomic_DNA"/>
</dbReference>
<dbReference type="STRING" id="1513793.SAMN06296036_106170"/>
<gene>
    <name evidence="1" type="ORF">SAMN06296036_106170</name>
</gene>
<proteinExistence type="predicted"/>
<name>A0A1Y6BPF4_9BACT</name>